<comment type="caution">
    <text evidence="5">The sequence shown here is derived from an EMBL/GenBank/DDBJ whole genome shotgun (WGS) entry which is preliminary data.</text>
</comment>
<keyword evidence="6" id="KW-1185">Reference proteome</keyword>
<accession>A0ABX9W4F1</accession>
<gene>
    <name evidence="5" type="ORF">D0911_06390</name>
</gene>
<feature type="domain" description="HTH tetR-type" evidence="4">
    <location>
        <begin position="21"/>
        <end position="81"/>
    </location>
</feature>
<dbReference type="Proteomes" id="UP000274695">
    <property type="component" value="Unassembled WGS sequence"/>
</dbReference>
<evidence type="ECO:0000256" key="1">
    <source>
        <dbReference type="ARBA" id="ARBA00023125"/>
    </source>
</evidence>
<reference evidence="5 6" key="1">
    <citation type="submission" date="2018-10" db="EMBL/GenBank/DDBJ databases">
        <title>Draft genome sequence of Zhongshania sp. DSW25-10.</title>
        <authorList>
            <person name="Oh J."/>
        </authorList>
    </citation>
    <scope>NUCLEOTIDE SEQUENCE [LARGE SCALE GENOMIC DNA]</scope>
    <source>
        <strain evidence="5 6">DSW25-10</strain>
    </source>
</reference>
<feature type="compositionally biased region" description="Basic and acidic residues" evidence="3">
    <location>
        <begin position="1"/>
        <end position="10"/>
    </location>
</feature>
<organism evidence="5 6">
    <name type="scientific">Zhongshania marina</name>
    <dbReference type="NCBI Taxonomy" id="2304603"/>
    <lineage>
        <taxon>Bacteria</taxon>
        <taxon>Pseudomonadati</taxon>
        <taxon>Pseudomonadota</taxon>
        <taxon>Gammaproteobacteria</taxon>
        <taxon>Cellvibrionales</taxon>
        <taxon>Spongiibacteraceae</taxon>
        <taxon>Zhongshania</taxon>
    </lineage>
</organism>
<proteinExistence type="predicted"/>
<dbReference type="EMBL" id="RHGB01000005">
    <property type="protein sequence ID" value="RNL65983.1"/>
    <property type="molecule type" value="Genomic_DNA"/>
</dbReference>
<protein>
    <submittedName>
        <fullName evidence="5">TetR/AcrR family transcriptional regulator</fullName>
    </submittedName>
</protein>
<evidence type="ECO:0000313" key="6">
    <source>
        <dbReference type="Proteomes" id="UP000274695"/>
    </source>
</evidence>
<name>A0ABX9W4F1_9GAMM</name>
<dbReference type="InterPro" id="IPR009057">
    <property type="entry name" value="Homeodomain-like_sf"/>
</dbReference>
<evidence type="ECO:0000313" key="5">
    <source>
        <dbReference type="EMBL" id="RNL65983.1"/>
    </source>
</evidence>
<dbReference type="Pfam" id="PF00440">
    <property type="entry name" value="TetR_N"/>
    <property type="match status" value="1"/>
</dbReference>
<dbReference type="InterPro" id="IPR050624">
    <property type="entry name" value="HTH-type_Tx_Regulator"/>
</dbReference>
<dbReference type="Gene3D" id="1.10.357.10">
    <property type="entry name" value="Tetracycline Repressor, domain 2"/>
    <property type="match status" value="1"/>
</dbReference>
<evidence type="ECO:0000256" key="2">
    <source>
        <dbReference type="PROSITE-ProRule" id="PRU00335"/>
    </source>
</evidence>
<dbReference type="SUPFAM" id="SSF46689">
    <property type="entry name" value="Homeodomain-like"/>
    <property type="match status" value="1"/>
</dbReference>
<keyword evidence="1 2" id="KW-0238">DNA-binding</keyword>
<dbReference type="InterPro" id="IPR001647">
    <property type="entry name" value="HTH_TetR"/>
</dbReference>
<sequence length="213" mass="24478">MPAHVKSNEKTRRRPKRRDSRDTVAKIYTAFQQLAESRSYAKISTNHIAAHAEINISTIYQYFSSKEEIALALYEKTSSEASHSMKEYVLSRIEDKIDIAMPELISALLAVYKENTSVLLRMPEELPELNKLISTREVNRLAVSIGRVYIQQQRPDISDDQMEAVYQFLANSTLANIRQYLVGAPYYLPEQQFINELSSSISSYIKHAEPMRL</sequence>
<dbReference type="PANTHER" id="PTHR43479">
    <property type="entry name" value="ACREF/ENVCD OPERON REPRESSOR-RELATED"/>
    <property type="match status" value="1"/>
</dbReference>
<feature type="DNA-binding region" description="H-T-H motif" evidence="2">
    <location>
        <begin position="44"/>
        <end position="63"/>
    </location>
</feature>
<feature type="region of interest" description="Disordered" evidence="3">
    <location>
        <begin position="1"/>
        <end position="21"/>
    </location>
</feature>
<evidence type="ECO:0000256" key="3">
    <source>
        <dbReference type="SAM" id="MobiDB-lite"/>
    </source>
</evidence>
<dbReference type="RefSeq" id="WP_123181948.1">
    <property type="nucleotide sequence ID" value="NZ_RHGB01000005.1"/>
</dbReference>
<evidence type="ECO:0000259" key="4">
    <source>
        <dbReference type="PROSITE" id="PS50977"/>
    </source>
</evidence>
<dbReference type="PANTHER" id="PTHR43479:SF11">
    <property type="entry name" value="ACREF_ENVCD OPERON REPRESSOR-RELATED"/>
    <property type="match status" value="1"/>
</dbReference>
<dbReference type="PROSITE" id="PS50977">
    <property type="entry name" value="HTH_TETR_2"/>
    <property type="match status" value="1"/>
</dbReference>